<feature type="region of interest" description="Disordered" evidence="4">
    <location>
        <begin position="429"/>
        <end position="450"/>
    </location>
</feature>
<feature type="domain" description="SH3" evidence="5">
    <location>
        <begin position="314"/>
        <end position="375"/>
    </location>
</feature>
<evidence type="ECO:0000313" key="6">
    <source>
        <dbReference type="EMBL" id="KAG9266761.1"/>
    </source>
</evidence>
<dbReference type="PANTHER" id="PTHR16830:SF12">
    <property type="entry name" value="PDZ DOMAIN-CONTAINING PROTEIN"/>
    <property type="match status" value="1"/>
</dbReference>
<evidence type="ECO:0000256" key="1">
    <source>
        <dbReference type="ARBA" id="ARBA00022443"/>
    </source>
</evidence>
<keyword evidence="1 3" id="KW-0728">SH3 domain</keyword>
<feature type="compositionally biased region" description="Acidic residues" evidence="4">
    <location>
        <begin position="218"/>
        <end position="227"/>
    </location>
</feature>
<feature type="region of interest" description="Disordered" evidence="4">
    <location>
        <begin position="21"/>
        <end position="90"/>
    </location>
</feature>
<name>A0A8B9GVN5_ASTMX</name>
<protein>
    <submittedName>
        <fullName evidence="7">FYN binding protein 1</fullName>
    </submittedName>
    <submittedName>
        <fullName evidence="6">FYN-binding protein-like isoform X1</fullName>
    </submittedName>
</protein>
<dbReference type="SUPFAM" id="SSF50044">
    <property type="entry name" value="SH3-domain"/>
    <property type="match status" value="2"/>
</dbReference>
<evidence type="ECO:0000313" key="9">
    <source>
        <dbReference type="Proteomes" id="UP000752171"/>
    </source>
</evidence>
<feature type="compositionally biased region" description="Basic and acidic residues" evidence="4">
    <location>
        <begin position="275"/>
        <end position="303"/>
    </location>
</feature>
<dbReference type="OrthoDB" id="8889279at2759"/>
<dbReference type="InterPro" id="IPR029294">
    <property type="entry name" value="hSH3"/>
</dbReference>
<dbReference type="Pfam" id="PF14603">
    <property type="entry name" value="hSH3"/>
    <property type="match status" value="2"/>
</dbReference>
<dbReference type="Proteomes" id="UP000694621">
    <property type="component" value="Unplaced"/>
</dbReference>
<dbReference type="KEGG" id="amex:103040774"/>
<accession>A0A8B9GVN5</accession>
<gene>
    <name evidence="6" type="primary">FYB1</name>
    <name evidence="6" type="ORF">AMEX_G19411</name>
</gene>
<dbReference type="Ensembl" id="ENSAMXT00005003598.1">
    <property type="protein sequence ID" value="ENSAMXP00005003147.1"/>
    <property type="gene ID" value="ENSAMXG00005001975.1"/>
</dbReference>
<dbReference type="RefSeq" id="XP_007233193.2">
    <property type="nucleotide sequence ID" value="XM_007233131.4"/>
</dbReference>
<reference evidence="6 9" key="1">
    <citation type="submission" date="2021-07" db="EMBL/GenBank/DDBJ databases">
        <authorList>
            <person name="Imarazene B."/>
            <person name="Zahm M."/>
            <person name="Klopp C."/>
            <person name="Cabau C."/>
            <person name="Beille S."/>
            <person name="Jouanno E."/>
            <person name="Castinel A."/>
            <person name="Lluch J."/>
            <person name="Gil L."/>
            <person name="Kuchtly C."/>
            <person name="Lopez Roques C."/>
            <person name="Donnadieu C."/>
            <person name="Parrinello H."/>
            <person name="Journot L."/>
            <person name="Du K."/>
            <person name="Schartl M."/>
            <person name="Retaux S."/>
            <person name="Guiguen Y."/>
        </authorList>
    </citation>
    <scope>NUCLEOTIDE SEQUENCE [LARGE SCALE GENOMIC DNA]</scope>
    <source>
        <strain evidence="6">Pach_M1</strain>
        <tissue evidence="6">Testis</tissue>
    </source>
</reference>
<sequence>MGENVDVKALRAKFAQTQLEKAITGGGPSPRSSAIGHVSDSSPNGVVRNKPSPVMPPRQILPMNSTGEPKRNVQPPHGVYPRPPPAHRMGAKEEHMTPLIQPEVPGRIKHTGELLQNRMLKHHGERTVHSSPRHPLPSQRSISEVAPLRKPLPAVGQRPSKPKRPSSVNLDHWRKKTASFQPPVQQQAISSKAPGRPPNKPTMLTQNKSSFSKKSVDHEEETYDDIDLPPPPPPPPKMFSRESGTDSFSSLAEDDSDQSEIYEHIDLDEPPPVSENKKPKDLKRQQELERKEQKEKLKKENENRKRFKLTGDVEVLHMARVREDWQGGKNDLRVRQGESIEIVRVKNNPEGKWLARNMNGDYGYISNRCVDVDYEEVKRKLLLNATPSSFSPQVHEDEEVYDDIGAESLNSFSMGGEVYDDVDAMPDEFPLPPPEICPDPKKSKKQEKEEKEFRKKFKFDGPIKVLCCMMVDPNANIKKGSGKDLPVSRGEILDVIQQTNEKRVLCRNLQGKYGYVLRSYLLQDESEIYDDIDNRTDIYDNDASTSGHFRS</sequence>
<feature type="region of interest" description="Disordered" evidence="4">
    <location>
        <begin position="122"/>
        <end position="303"/>
    </location>
</feature>
<dbReference type="InterPro" id="IPR036028">
    <property type="entry name" value="SH3-like_dom_sf"/>
</dbReference>
<feature type="domain" description="SH3" evidence="5">
    <location>
        <begin position="448"/>
        <end position="526"/>
    </location>
</feature>
<evidence type="ECO:0000256" key="4">
    <source>
        <dbReference type="SAM" id="MobiDB-lite"/>
    </source>
</evidence>
<keyword evidence="2" id="KW-0597">Phosphoprotein</keyword>
<dbReference type="PROSITE" id="PS50002">
    <property type="entry name" value="SH3"/>
    <property type="match status" value="2"/>
</dbReference>
<dbReference type="GO" id="GO:0072659">
    <property type="term" value="P:protein localization to plasma membrane"/>
    <property type="evidence" value="ECO:0007669"/>
    <property type="project" value="TreeGrafter"/>
</dbReference>
<dbReference type="InterPro" id="IPR001452">
    <property type="entry name" value="SH3_domain"/>
</dbReference>
<evidence type="ECO:0000313" key="8">
    <source>
        <dbReference type="Proteomes" id="UP000694621"/>
    </source>
</evidence>
<dbReference type="InterPro" id="IPR043443">
    <property type="entry name" value="FYB1/2-like"/>
</dbReference>
<evidence type="ECO:0000256" key="3">
    <source>
        <dbReference type="PROSITE-ProRule" id="PRU00192"/>
    </source>
</evidence>
<proteinExistence type="predicted"/>
<dbReference type="EMBL" id="JAICCE010000016">
    <property type="protein sequence ID" value="KAG9266761.1"/>
    <property type="molecule type" value="Genomic_DNA"/>
</dbReference>
<organism evidence="7 8">
    <name type="scientific">Astyanax mexicanus</name>
    <name type="common">Blind cave fish</name>
    <name type="synonym">Astyanax fasciatus mexicanus</name>
    <dbReference type="NCBI Taxonomy" id="7994"/>
    <lineage>
        <taxon>Eukaryota</taxon>
        <taxon>Metazoa</taxon>
        <taxon>Chordata</taxon>
        <taxon>Craniata</taxon>
        <taxon>Vertebrata</taxon>
        <taxon>Euteleostomi</taxon>
        <taxon>Actinopterygii</taxon>
        <taxon>Neopterygii</taxon>
        <taxon>Teleostei</taxon>
        <taxon>Ostariophysi</taxon>
        <taxon>Characiformes</taxon>
        <taxon>Characoidei</taxon>
        <taxon>Acestrorhamphidae</taxon>
        <taxon>Acestrorhamphinae</taxon>
        <taxon>Astyanax</taxon>
    </lineage>
</organism>
<dbReference type="Proteomes" id="UP000752171">
    <property type="component" value="Unassembled WGS sequence"/>
</dbReference>
<dbReference type="GO" id="GO:0050852">
    <property type="term" value="P:T cell receptor signaling pathway"/>
    <property type="evidence" value="ECO:0007669"/>
    <property type="project" value="TreeGrafter"/>
</dbReference>
<dbReference type="GO" id="GO:0005886">
    <property type="term" value="C:plasma membrane"/>
    <property type="evidence" value="ECO:0007669"/>
    <property type="project" value="InterPro"/>
</dbReference>
<evidence type="ECO:0000256" key="2">
    <source>
        <dbReference type="ARBA" id="ARBA00022553"/>
    </source>
</evidence>
<feature type="compositionally biased region" description="Polar residues" evidence="4">
    <location>
        <begin position="202"/>
        <end position="213"/>
    </location>
</feature>
<dbReference type="GO" id="GO:0007229">
    <property type="term" value="P:integrin-mediated signaling pathway"/>
    <property type="evidence" value="ECO:0007669"/>
    <property type="project" value="InterPro"/>
</dbReference>
<evidence type="ECO:0000259" key="5">
    <source>
        <dbReference type="PROSITE" id="PS50002"/>
    </source>
</evidence>
<feature type="compositionally biased region" description="Polar residues" evidence="4">
    <location>
        <begin position="178"/>
        <end position="190"/>
    </location>
</feature>
<reference evidence="7" key="2">
    <citation type="submission" date="2025-05" db="UniProtKB">
        <authorList>
            <consortium name="Ensembl"/>
        </authorList>
    </citation>
    <scope>IDENTIFICATION</scope>
</reference>
<dbReference type="Gene3D" id="2.30.30.40">
    <property type="entry name" value="SH3 Domains"/>
    <property type="match status" value="2"/>
</dbReference>
<evidence type="ECO:0000313" key="7">
    <source>
        <dbReference type="Ensembl" id="ENSAMXP00005003147.1"/>
    </source>
</evidence>
<dbReference type="OMA" id="MMVDPNC"/>
<dbReference type="FunFam" id="2.30.30.40:FF:000133">
    <property type="entry name" value="FYN-binding protein-like isoform X2"/>
    <property type="match status" value="1"/>
</dbReference>
<feature type="compositionally biased region" description="Basic and acidic residues" evidence="4">
    <location>
        <begin position="438"/>
        <end position="450"/>
    </location>
</feature>
<dbReference type="AlphaFoldDB" id="A0A8B9GVN5"/>
<feature type="compositionally biased region" description="Pro residues" evidence="4">
    <location>
        <begin position="228"/>
        <end position="237"/>
    </location>
</feature>
<dbReference type="PANTHER" id="PTHR16830">
    <property type="entry name" value="SH2 CONTAINING ADAPTOR PRAM-1 RELATED"/>
    <property type="match status" value="1"/>
</dbReference>